<evidence type="ECO:0000256" key="1">
    <source>
        <dbReference type="ARBA" id="ARBA00006464"/>
    </source>
</evidence>
<dbReference type="PANTHER" id="PTHR30576:SF8">
    <property type="entry name" value="UNDECAPRENYL-PHOSPHATE GALACTOSE PHOSPHOTRANSFERASE"/>
    <property type="match status" value="1"/>
</dbReference>
<evidence type="ECO:0000313" key="6">
    <source>
        <dbReference type="Proteomes" id="UP001596150"/>
    </source>
</evidence>
<comment type="caution">
    <text evidence="5">The sequence shown here is derived from an EMBL/GenBank/DDBJ whole genome shotgun (WGS) entry which is preliminary data.</text>
</comment>
<keyword evidence="2" id="KW-0270">Exopolysaccharide synthesis</keyword>
<evidence type="ECO:0000313" key="5">
    <source>
        <dbReference type="EMBL" id="MFC5515312.1"/>
    </source>
</evidence>
<reference evidence="6" key="1">
    <citation type="journal article" date="2019" name="Int. J. Syst. Evol. Microbiol.">
        <title>The Global Catalogue of Microorganisms (GCM) 10K type strain sequencing project: providing services to taxonomists for standard genome sequencing and annotation.</title>
        <authorList>
            <consortium name="The Broad Institute Genomics Platform"/>
            <consortium name="The Broad Institute Genome Sequencing Center for Infectious Disease"/>
            <person name="Wu L."/>
            <person name="Ma J."/>
        </authorList>
    </citation>
    <scope>NUCLEOTIDE SEQUENCE [LARGE SCALE GENOMIC DNA]</scope>
    <source>
        <strain evidence="6">KACC 12633</strain>
    </source>
</reference>
<dbReference type="Pfam" id="PF02397">
    <property type="entry name" value="Bac_transf"/>
    <property type="match status" value="1"/>
</dbReference>
<dbReference type="InterPro" id="IPR003362">
    <property type="entry name" value="Bact_transf"/>
</dbReference>
<gene>
    <name evidence="5" type="ORF">ACFPP9_05975</name>
</gene>
<accession>A0ABW0PUV7</accession>
<protein>
    <submittedName>
        <fullName evidence="5">Sugar transferase</fullName>
    </submittedName>
</protein>
<keyword evidence="3" id="KW-0812">Transmembrane</keyword>
<dbReference type="GO" id="GO:0016740">
    <property type="term" value="F:transferase activity"/>
    <property type="evidence" value="ECO:0007669"/>
    <property type="project" value="UniProtKB-KW"/>
</dbReference>
<proteinExistence type="inferred from homology"/>
<evidence type="ECO:0000259" key="4">
    <source>
        <dbReference type="Pfam" id="PF02397"/>
    </source>
</evidence>
<dbReference type="Proteomes" id="UP001596150">
    <property type="component" value="Unassembled WGS sequence"/>
</dbReference>
<evidence type="ECO:0000256" key="2">
    <source>
        <dbReference type="ARBA" id="ARBA00023169"/>
    </source>
</evidence>
<feature type="transmembrane region" description="Helical" evidence="3">
    <location>
        <begin position="25"/>
        <end position="49"/>
    </location>
</feature>
<sequence length="229" mass="25258">MFAGTDKEFGVQAARVAAPALFQRAVALLALLVVALPALLTASLVWVALGRPLLFRQERSGLTLRPFVLVKFRTMHDRRDADGLPLPDRQRETPITRWIRRARLDEIPQLLAILAGDMNFIGPRPLKPETIASFGSLGEVRCRVRPGLTGWAQVNGNTRLTNSEKLALDIWYVEHRSASLDARILFLTVVTLLGGERVRTQPLALAEAYLAARSTGPAANLPPNGERRT</sequence>
<keyword evidence="6" id="KW-1185">Reference proteome</keyword>
<keyword evidence="3" id="KW-0472">Membrane</keyword>
<organism evidence="5 6">
    <name type="scientific">Kaistia terrae</name>
    <dbReference type="NCBI Taxonomy" id="537017"/>
    <lineage>
        <taxon>Bacteria</taxon>
        <taxon>Pseudomonadati</taxon>
        <taxon>Pseudomonadota</taxon>
        <taxon>Alphaproteobacteria</taxon>
        <taxon>Hyphomicrobiales</taxon>
        <taxon>Kaistiaceae</taxon>
        <taxon>Kaistia</taxon>
    </lineage>
</organism>
<keyword evidence="5" id="KW-0808">Transferase</keyword>
<feature type="domain" description="Bacterial sugar transferase" evidence="4">
    <location>
        <begin position="22"/>
        <end position="193"/>
    </location>
</feature>
<name>A0ABW0PUV7_9HYPH</name>
<keyword evidence="3" id="KW-1133">Transmembrane helix</keyword>
<dbReference type="EMBL" id="JBHSML010000002">
    <property type="protein sequence ID" value="MFC5515312.1"/>
    <property type="molecule type" value="Genomic_DNA"/>
</dbReference>
<evidence type="ECO:0000256" key="3">
    <source>
        <dbReference type="SAM" id="Phobius"/>
    </source>
</evidence>
<dbReference type="PANTHER" id="PTHR30576">
    <property type="entry name" value="COLANIC BIOSYNTHESIS UDP-GLUCOSE LIPID CARRIER TRANSFERASE"/>
    <property type="match status" value="1"/>
</dbReference>
<dbReference type="RefSeq" id="WP_266343304.1">
    <property type="nucleotide sequence ID" value="NZ_JAPKNH010000002.1"/>
</dbReference>
<comment type="similarity">
    <text evidence="1">Belongs to the bacterial sugar transferase family.</text>
</comment>